<dbReference type="SMART" id="SM00342">
    <property type="entry name" value="HTH_ARAC"/>
    <property type="match status" value="1"/>
</dbReference>
<dbReference type="Gene3D" id="1.10.10.60">
    <property type="entry name" value="Homeodomain-like"/>
    <property type="match status" value="2"/>
</dbReference>
<dbReference type="RefSeq" id="WP_387347231.1">
    <property type="nucleotide sequence ID" value="NZ_JBIAXI010000034.1"/>
</dbReference>
<organism evidence="5 6">
    <name type="scientific">Microtetraspora fusca</name>
    <dbReference type="NCBI Taxonomy" id="1997"/>
    <lineage>
        <taxon>Bacteria</taxon>
        <taxon>Bacillati</taxon>
        <taxon>Actinomycetota</taxon>
        <taxon>Actinomycetes</taxon>
        <taxon>Streptosporangiales</taxon>
        <taxon>Streptosporangiaceae</taxon>
        <taxon>Microtetraspora</taxon>
    </lineage>
</organism>
<keyword evidence="3" id="KW-0804">Transcription</keyword>
<keyword evidence="2" id="KW-0238">DNA-binding</keyword>
<evidence type="ECO:0000313" key="5">
    <source>
        <dbReference type="EMBL" id="MFF4778577.1"/>
    </source>
</evidence>
<protein>
    <submittedName>
        <fullName evidence="5">Helix-turn-helix transcriptional regulator</fullName>
    </submittedName>
</protein>
<dbReference type="EMBL" id="JBIAXI010000034">
    <property type="protein sequence ID" value="MFF4778577.1"/>
    <property type="molecule type" value="Genomic_DNA"/>
</dbReference>
<evidence type="ECO:0000256" key="3">
    <source>
        <dbReference type="ARBA" id="ARBA00023163"/>
    </source>
</evidence>
<dbReference type="PROSITE" id="PS01124">
    <property type="entry name" value="HTH_ARAC_FAMILY_2"/>
    <property type="match status" value="1"/>
</dbReference>
<dbReference type="InterPro" id="IPR009057">
    <property type="entry name" value="Homeodomain-like_sf"/>
</dbReference>
<name>A0ABW6VIZ3_MICFU</name>
<sequence>MSPVTNDRSPTSQHLGDLARLRRVRDRIDREYAQPLDVEALARGVHMSAGHLSRQFRLAYGESPYSYLMTRRVERAMALLRRGDLSVTEVCFAVGCSSLGTFSTRFTELVGMPPSAYRREVARATAGMPSCVAKQVTRPVRNREASTPEPHIA</sequence>
<accession>A0ABW6VIZ3</accession>
<keyword evidence="6" id="KW-1185">Reference proteome</keyword>
<dbReference type="Proteomes" id="UP001602119">
    <property type="component" value="Unassembled WGS sequence"/>
</dbReference>
<proteinExistence type="predicted"/>
<evidence type="ECO:0000256" key="2">
    <source>
        <dbReference type="ARBA" id="ARBA00023125"/>
    </source>
</evidence>
<dbReference type="Pfam" id="PF12833">
    <property type="entry name" value="HTH_18"/>
    <property type="match status" value="1"/>
</dbReference>
<dbReference type="PANTHER" id="PTHR46796">
    <property type="entry name" value="HTH-TYPE TRANSCRIPTIONAL ACTIVATOR RHAS-RELATED"/>
    <property type="match status" value="1"/>
</dbReference>
<feature type="domain" description="HTH araC/xylS-type" evidence="4">
    <location>
        <begin position="22"/>
        <end position="120"/>
    </location>
</feature>
<evidence type="ECO:0000259" key="4">
    <source>
        <dbReference type="PROSITE" id="PS01124"/>
    </source>
</evidence>
<gene>
    <name evidence="5" type="ORF">ACFY05_37715</name>
</gene>
<dbReference type="InterPro" id="IPR018060">
    <property type="entry name" value="HTH_AraC"/>
</dbReference>
<evidence type="ECO:0000256" key="1">
    <source>
        <dbReference type="ARBA" id="ARBA00023015"/>
    </source>
</evidence>
<comment type="caution">
    <text evidence="5">The sequence shown here is derived from an EMBL/GenBank/DDBJ whole genome shotgun (WGS) entry which is preliminary data.</text>
</comment>
<keyword evidence="1" id="KW-0805">Transcription regulation</keyword>
<dbReference type="SUPFAM" id="SSF46689">
    <property type="entry name" value="Homeodomain-like"/>
    <property type="match status" value="2"/>
</dbReference>
<reference evidence="5 6" key="1">
    <citation type="submission" date="2024-10" db="EMBL/GenBank/DDBJ databases">
        <title>The Natural Products Discovery Center: Release of the First 8490 Sequenced Strains for Exploring Actinobacteria Biosynthetic Diversity.</title>
        <authorList>
            <person name="Kalkreuter E."/>
            <person name="Kautsar S.A."/>
            <person name="Yang D."/>
            <person name="Bader C.D."/>
            <person name="Teijaro C.N."/>
            <person name="Fluegel L."/>
            <person name="Davis C.M."/>
            <person name="Simpson J.R."/>
            <person name="Lauterbach L."/>
            <person name="Steele A.D."/>
            <person name="Gui C."/>
            <person name="Meng S."/>
            <person name="Li G."/>
            <person name="Viehrig K."/>
            <person name="Ye F."/>
            <person name="Su P."/>
            <person name="Kiefer A.F."/>
            <person name="Nichols A."/>
            <person name="Cepeda A.J."/>
            <person name="Yan W."/>
            <person name="Fan B."/>
            <person name="Jiang Y."/>
            <person name="Adhikari A."/>
            <person name="Zheng C.-J."/>
            <person name="Schuster L."/>
            <person name="Cowan T.M."/>
            <person name="Smanski M.J."/>
            <person name="Chevrette M.G."/>
            <person name="De Carvalho L.P.S."/>
            <person name="Shen B."/>
        </authorList>
    </citation>
    <scope>NUCLEOTIDE SEQUENCE [LARGE SCALE GENOMIC DNA]</scope>
    <source>
        <strain evidence="5 6">NPDC001281</strain>
    </source>
</reference>
<dbReference type="InterPro" id="IPR050204">
    <property type="entry name" value="AraC_XylS_family_regulators"/>
</dbReference>
<evidence type="ECO:0000313" key="6">
    <source>
        <dbReference type="Proteomes" id="UP001602119"/>
    </source>
</evidence>